<proteinExistence type="predicted"/>
<dbReference type="Proteomes" id="UP000005216">
    <property type="component" value="Plasmid lp38"/>
</dbReference>
<organism evidence="2 3">
    <name type="scientific">Borreliella afzelii (strain PKo)</name>
    <name type="common">Borrelia afzelii</name>
    <dbReference type="NCBI Taxonomy" id="390236"/>
    <lineage>
        <taxon>Bacteria</taxon>
        <taxon>Pseudomonadati</taxon>
        <taxon>Spirochaetota</taxon>
        <taxon>Spirochaetia</taxon>
        <taxon>Spirochaetales</taxon>
        <taxon>Borreliaceae</taxon>
        <taxon>Borreliella</taxon>
    </lineage>
</organism>
<keyword evidence="3" id="KW-1185">Reference proteome</keyword>
<evidence type="ECO:0000256" key="1">
    <source>
        <dbReference type="SAM" id="Phobius"/>
    </source>
</evidence>
<reference evidence="2 3" key="1">
    <citation type="journal article" date="2011" name="J. Bacteriol.">
        <title>Whole-genome sequences of two Borrelia afzelii and two Borrelia garinii Lyme disease agent isolates.</title>
        <authorList>
            <person name="Casjens S.R."/>
            <person name="Mongodin E.F."/>
            <person name="Qiu W.-G."/>
            <person name="Dunn J.J."/>
            <person name="Luft B.J."/>
            <person name="Fraser-Liggett C.M."/>
            <person name="Schutzer S.E."/>
        </authorList>
    </citation>
    <scope>NUCLEOTIDE SEQUENCE [LARGE SCALE GENOMIC DNA]</scope>
    <source>
        <strain evidence="2 3">PKo</strain>
    </source>
</reference>
<evidence type="ECO:0000313" key="3">
    <source>
        <dbReference type="Proteomes" id="UP000005216"/>
    </source>
</evidence>
<dbReference type="PATRIC" id="fig|390236.22.peg.1390"/>
<keyword evidence="1" id="KW-0472">Membrane</keyword>
<geneLocation type="plasmid" evidence="2 3">
    <name>lp38</name>
</geneLocation>
<gene>
    <name evidence="2" type="ordered locus">BafPKo_J0021</name>
</gene>
<dbReference type="EMBL" id="CP002949">
    <property type="protein sequence ID" value="AEL70602.1"/>
    <property type="molecule type" value="Genomic_DNA"/>
</dbReference>
<accession>G0ITZ8</accession>
<dbReference type="HOGENOM" id="CLU_3230435_0_0_12"/>
<keyword evidence="2" id="KW-0614">Plasmid</keyword>
<name>G0ITZ8_BORAP</name>
<keyword evidence="1" id="KW-0812">Transmembrane</keyword>
<evidence type="ECO:0000313" key="2">
    <source>
        <dbReference type="EMBL" id="AEL70602.1"/>
    </source>
</evidence>
<feature type="transmembrane region" description="Helical" evidence="1">
    <location>
        <begin position="20"/>
        <end position="42"/>
    </location>
</feature>
<sequence length="43" mass="5206">MKDKYNNLIKDLKSLRYSYVFYLFGLKLYHSLDIPIILIIIIN</sequence>
<dbReference type="AlphaFoldDB" id="G0ITZ8"/>
<dbReference type="KEGG" id="bafz:BafPKo_J0021"/>
<protein>
    <submittedName>
        <fullName evidence="2">Membrane protein</fullName>
    </submittedName>
</protein>
<keyword evidence="1" id="KW-1133">Transmembrane helix</keyword>